<dbReference type="InterPro" id="IPR001810">
    <property type="entry name" value="F-box_dom"/>
</dbReference>
<sequence>MTTGLPLLRLPYLVLMPVLEQMEFKERISLSILSKRARMFVKLLKMECEHINLKLEHDRIEMKLFFDNCRGFEIRTVKVFMYIDKYQRHNYHYDMSFSCCPGRLPPMDYVLPIMDVTHCKSIKQLTIAEVPQWDTLPLLAKLPKIDEVIVSSGWRFYTLSYEDSLEKEKQLLVILRTVLPVSSAVNFSHRFQNPNHLQEILKWNLDSLVLKQHPYKRFKTFSLNDLLVTNANALELHDVTLNVKDLNRFFKLWMKKMCNP</sequence>
<protein>
    <recommendedName>
        <fullName evidence="1">F-box domain-containing protein</fullName>
    </recommendedName>
</protein>
<dbReference type="EMBL" id="DS268512">
    <property type="protein sequence ID" value="EFO84103.1"/>
    <property type="molecule type" value="Genomic_DNA"/>
</dbReference>
<dbReference type="AlphaFoldDB" id="E3N2A3"/>
<dbReference type="PANTHER" id="PTHR22899:SF0">
    <property type="entry name" value="F-BOX ASSOCIATED DOMAIN-CONTAINING PROTEIN-RELATED"/>
    <property type="match status" value="1"/>
</dbReference>
<organism evidence="3">
    <name type="scientific">Caenorhabditis remanei</name>
    <name type="common">Caenorhabditis vulgaris</name>
    <dbReference type="NCBI Taxonomy" id="31234"/>
    <lineage>
        <taxon>Eukaryota</taxon>
        <taxon>Metazoa</taxon>
        <taxon>Ecdysozoa</taxon>
        <taxon>Nematoda</taxon>
        <taxon>Chromadorea</taxon>
        <taxon>Rhabditida</taxon>
        <taxon>Rhabditina</taxon>
        <taxon>Rhabditomorpha</taxon>
        <taxon>Rhabditoidea</taxon>
        <taxon>Rhabditidae</taxon>
        <taxon>Peloderinae</taxon>
        <taxon>Caenorhabditis</taxon>
    </lineage>
</organism>
<dbReference type="HOGENOM" id="CLU_028840_5_0_1"/>
<evidence type="ECO:0000313" key="2">
    <source>
        <dbReference type="EMBL" id="EFO84103.1"/>
    </source>
</evidence>
<keyword evidence="3" id="KW-1185">Reference proteome</keyword>
<name>E3N2A3_CAERE</name>
<dbReference type="Pfam" id="PF00646">
    <property type="entry name" value="F-box"/>
    <property type="match status" value="1"/>
</dbReference>
<gene>
    <name evidence="2" type="ORF">CRE_16951</name>
</gene>
<dbReference type="InParanoid" id="E3N2A3"/>
<reference evidence="2" key="1">
    <citation type="submission" date="2007-07" db="EMBL/GenBank/DDBJ databases">
        <title>PCAP assembly of the Caenorhabditis remanei genome.</title>
        <authorList>
            <consortium name="The Caenorhabditis remanei Sequencing Consortium"/>
            <person name="Wilson R.K."/>
        </authorList>
    </citation>
    <scope>NUCLEOTIDE SEQUENCE [LARGE SCALE GENOMIC DNA]</scope>
    <source>
        <strain evidence="2">PB4641</strain>
    </source>
</reference>
<dbReference type="PROSITE" id="PS50181">
    <property type="entry name" value="FBOX"/>
    <property type="match status" value="1"/>
</dbReference>
<dbReference type="Pfam" id="PF07735">
    <property type="entry name" value="FBA_2"/>
    <property type="match status" value="1"/>
</dbReference>
<feature type="domain" description="F-box" evidence="1">
    <location>
        <begin position="4"/>
        <end position="42"/>
    </location>
</feature>
<dbReference type="Proteomes" id="UP000008281">
    <property type="component" value="Unassembled WGS sequence"/>
</dbReference>
<evidence type="ECO:0000313" key="3">
    <source>
        <dbReference type="Proteomes" id="UP000008281"/>
    </source>
</evidence>
<dbReference type="PANTHER" id="PTHR22899">
    <property type="entry name" value="CYCLIN-RELATED F-BOX FAMILY"/>
    <property type="match status" value="1"/>
</dbReference>
<accession>E3N2A3</accession>
<proteinExistence type="predicted"/>
<dbReference type="InterPro" id="IPR053222">
    <property type="entry name" value="Zygotic_Embryogenesis-Asso"/>
</dbReference>
<evidence type="ECO:0000259" key="1">
    <source>
        <dbReference type="PROSITE" id="PS50181"/>
    </source>
</evidence>
<dbReference type="OrthoDB" id="9010513at2759"/>
<dbReference type="InterPro" id="IPR012885">
    <property type="entry name" value="F-box_Sdz-33"/>
</dbReference>